<dbReference type="InterPro" id="IPR024884">
    <property type="entry name" value="NAPE-PLD"/>
</dbReference>
<dbReference type="Proteomes" id="UP000075391">
    <property type="component" value="Unassembled WGS sequence"/>
</dbReference>
<keyword evidence="2" id="KW-0378">Hydrolase</keyword>
<evidence type="ECO:0000259" key="1">
    <source>
        <dbReference type="Pfam" id="PF12706"/>
    </source>
</evidence>
<dbReference type="InterPro" id="IPR036866">
    <property type="entry name" value="RibonucZ/Hydroxyglut_hydro"/>
</dbReference>
<dbReference type="InterPro" id="IPR001279">
    <property type="entry name" value="Metallo-B-lactamas"/>
</dbReference>
<gene>
    <name evidence="2" type="ORF">AZI85_15095</name>
</gene>
<dbReference type="Gene3D" id="3.60.15.10">
    <property type="entry name" value="Ribonuclease Z/Hydroxyacylglutathione hydrolase-like"/>
    <property type="match status" value="1"/>
</dbReference>
<evidence type="ECO:0000313" key="2">
    <source>
        <dbReference type="EMBL" id="KYG70016.1"/>
    </source>
</evidence>
<dbReference type="GO" id="GO:0070290">
    <property type="term" value="F:N-acylphosphatidylethanolamine-specific phospholipase D activity"/>
    <property type="evidence" value="ECO:0007669"/>
    <property type="project" value="InterPro"/>
</dbReference>
<dbReference type="Pfam" id="PF12706">
    <property type="entry name" value="Lactamase_B_2"/>
    <property type="match status" value="1"/>
</dbReference>
<dbReference type="PIRSF" id="PIRSF038896">
    <property type="entry name" value="NAPE-PLD"/>
    <property type="match status" value="1"/>
</dbReference>
<comment type="caution">
    <text evidence="2">The sequence shown here is derived from an EMBL/GenBank/DDBJ whole genome shotgun (WGS) entry which is preliminary data.</text>
</comment>
<dbReference type="PANTHER" id="PTHR15032">
    <property type="entry name" value="N-ACYL-PHOSPHATIDYLETHANOLAMINE-HYDROLYZING PHOSPHOLIPASE D"/>
    <property type="match status" value="1"/>
</dbReference>
<evidence type="ECO:0000313" key="3">
    <source>
        <dbReference type="Proteomes" id="UP000075391"/>
    </source>
</evidence>
<dbReference type="GO" id="GO:0008270">
    <property type="term" value="F:zinc ion binding"/>
    <property type="evidence" value="ECO:0007669"/>
    <property type="project" value="InterPro"/>
</dbReference>
<name>A0A150WUE2_BDEBC</name>
<dbReference type="GO" id="GO:0005737">
    <property type="term" value="C:cytoplasm"/>
    <property type="evidence" value="ECO:0007669"/>
    <property type="project" value="TreeGrafter"/>
</dbReference>
<dbReference type="EMBL" id="LUKF01000003">
    <property type="protein sequence ID" value="KYG70016.1"/>
    <property type="molecule type" value="Genomic_DNA"/>
</dbReference>
<proteinExistence type="predicted"/>
<dbReference type="SUPFAM" id="SSF56281">
    <property type="entry name" value="Metallo-hydrolase/oxidoreductase"/>
    <property type="match status" value="1"/>
</dbReference>
<organism evidence="2 3">
    <name type="scientific">Bdellovibrio bacteriovorus</name>
    <dbReference type="NCBI Taxonomy" id="959"/>
    <lineage>
        <taxon>Bacteria</taxon>
        <taxon>Pseudomonadati</taxon>
        <taxon>Bdellovibrionota</taxon>
        <taxon>Bdellovibrionia</taxon>
        <taxon>Bdellovibrionales</taxon>
        <taxon>Pseudobdellovibrionaceae</taxon>
        <taxon>Bdellovibrio</taxon>
    </lineage>
</organism>
<protein>
    <submittedName>
        <fullName evidence="2">Hydrolase</fullName>
    </submittedName>
</protein>
<dbReference type="AlphaFoldDB" id="A0A150WUE2"/>
<dbReference type="OrthoDB" id="5288928at2"/>
<accession>A0A150WUE2</accession>
<dbReference type="PANTHER" id="PTHR15032:SF4">
    <property type="entry name" value="N-ACYL-PHOSPHATIDYLETHANOLAMINE-HYDROLYZING PHOSPHOLIPASE D"/>
    <property type="match status" value="1"/>
</dbReference>
<sequence>MKTASLLLTLILALIGGFYMVGCAAFGTRPGKDYQEKFSQSPNYDKNEKAFVNRQQEAIKEMRKRAMSFSTLKEWFSKGENRTPAHPLPEVKPDLAEFLKPSDHLKTIWFGHSTFLLNMDGKIILVDPVFSGSAAPFSFMVKRFQKTVLDLHSLPEIDYIVISHDHYDHLDMTSIQFFKGKKARFLTPLGVSSHLIGWGIESSRITELDWWQSHKVDGIEFVATPAQHFSGRTGLRDNETLWASWVLRNDKHNIYFSGDSGYDIHFKEIGEKYGPFDIAFIECGQYNEKWKEVHMLPEESMQAYADLKAKRFFPVHWGMFVLAFHAWNDPILKLQEASTSKGINLVTPRLGQIVVVNDDYKNEAWW</sequence>
<reference evidence="2 3" key="1">
    <citation type="submission" date="2016-03" db="EMBL/GenBank/DDBJ databases">
        <authorList>
            <person name="Ploux O."/>
        </authorList>
    </citation>
    <scope>NUCLEOTIDE SEQUENCE [LARGE SCALE GENOMIC DNA]</scope>
    <source>
        <strain evidence="2 3">BER2</strain>
    </source>
</reference>
<feature type="domain" description="Metallo-beta-lactamase" evidence="1">
    <location>
        <begin position="124"/>
        <end position="317"/>
    </location>
</feature>